<gene>
    <name evidence="2" type="ORF">KP79_PYT19884</name>
</gene>
<dbReference type="AlphaFoldDB" id="A0A210PS81"/>
<dbReference type="InterPro" id="IPR028265">
    <property type="entry name" value="TTDN1/SICKLE"/>
</dbReference>
<organism evidence="2 3">
    <name type="scientific">Mizuhopecten yessoensis</name>
    <name type="common">Japanese scallop</name>
    <name type="synonym">Patinopecten yessoensis</name>
    <dbReference type="NCBI Taxonomy" id="6573"/>
    <lineage>
        <taxon>Eukaryota</taxon>
        <taxon>Metazoa</taxon>
        <taxon>Spiralia</taxon>
        <taxon>Lophotrochozoa</taxon>
        <taxon>Mollusca</taxon>
        <taxon>Bivalvia</taxon>
        <taxon>Autobranchia</taxon>
        <taxon>Pteriomorphia</taxon>
        <taxon>Pectinida</taxon>
        <taxon>Pectinoidea</taxon>
        <taxon>Pectinidae</taxon>
        <taxon>Mizuhopecten</taxon>
    </lineage>
</organism>
<dbReference type="OrthoDB" id="6086265at2759"/>
<dbReference type="Pfam" id="PF15502">
    <property type="entry name" value="MPLKIP"/>
    <property type="match status" value="1"/>
</dbReference>
<sequence length="180" mass="20066">MSFQQRSPFPQQAGYGQNSSSSKQSSPQSNLQGWGTPARGYSPNPSPRADRQFQSPGSAKNHSPRHLNFSSSSYNSPPFMNSSGYSHPYDRYSSPGDPRFKTPHSPNMFSPPGSRGRGGYSGRKHNQNFHRNFHQNPRQDRNCNPGGSANIEDYFHPSMLHDPWKFSSPVPVTHTPSLTT</sequence>
<feature type="compositionally biased region" description="Polar residues" evidence="1">
    <location>
        <begin position="52"/>
        <end position="61"/>
    </location>
</feature>
<feature type="compositionally biased region" description="Low complexity" evidence="1">
    <location>
        <begin position="17"/>
        <end position="32"/>
    </location>
</feature>
<dbReference type="Proteomes" id="UP000242188">
    <property type="component" value="Unassembled WGS sequence"/>
</dbReference>
<proteinExistence type="predicted"/>
<evidence type="ECO:0000313" key="2">
    <source>
        <dbReference type="EMBL" id="OWF39355.1"/>
    </source>
</evidence>
<keyword evidence="3" id="KW-1185">Reference proteome</keyword>
<name>A0A210PS81_MIZYE</name>
<accession>A0A210PS81</accession>
<evidence type="ECO:0000256" key="1">
    <source>
        <dbReference type="SAM" id="MobiDB-lite"/>
    </source>
</evidence>
<evidence type="ECO:0008006" key="4">
    <source>
        <dbReference type="Google" id="ProtNLM"/>
    </source>
</evidence>
<comment type="caution">
    <text evidence="2">The sequence shown here is derived from an EMBL/GenBank/DDBJ whole genome shotgun (WGS) entry which is preliminary data.</text>
</comment>
<evidence type="ECO:0000313" key="3">
    <source>
        <dbReference type="Proteomes" id="UP000242188"/>
    </source>
</evidence>
<feature type="compositionally biased region" description="Polar residues" evidence="1">
    <location>
        <begin position="1"/>
        <end position="16"/>
    </location>
</feature>
<feature type="compositionally biased region" description="Low complexity" evidence="1">
    <location>
        <begin position="68"/>
        <end position="83"/>
    </location>
</feature>
<feature type="region of interest" description="Disordered" evidence="1">
    <location>
        <begin position="1"/>
        <end position="150"/>
    </location>
</feature>
<dbReference type="EMBL" id="NEDP02005530">
    <property type="protein sequence ID" value="OWF39355.1"/>
    <property type="molecule type" value="Genomic_DNA"/>
</dbReference>
<protein>
    <recommendedName>
        <fullName evidence="4">M-phase-specific PLK1-interacting protein</fullName>
    </recommendedName>
</protein>
<reference evidence="2 3" key="1">
    <citation type="journal article" date="2017" name="Nat. Ecol. Evol.">
        <title>Scallop genome provides insights into evolution of bilaterian karyotype and development.</title>
        <authorList>
            <person name="Wang S."/>
            <person name="Zhang J."/>
            <person name="Jiao W."/>
            <person name="Li J."/>
            <person name="Xun X."/>
            <person name="Sun Y."/>
            <person name="Guo X."/>
            <person name="Huan P."/>
            <person name="Dong B."/>
            <person name="Zhang L."/>
            <person name="Hu X."/>
            <person name="Sun X."/>
            <person name="Wang J."/>
            <person name="Zhao C."/>
            <person name="Wang Y."/>
            <person name="Wang D."/>
            <person name="Huang X."/>
            <person name="Wang R."/>
            <person name="Lv J."/>
            <person name="Li Y."/>
            <person name="Zhang Z."/>
            <person name="Liu B."/>
            <person name="Lu W."/>
            <person name="Hui Y."/>
            <person name="Liang J."/>
            <person name="Zhou Z."/>
            <person name="Hou R."/>
            <person name="Li X."/>
            <person name="Liu Y."/>
            <person name="Li H."/>
            <person name="Ning X."/>
            <person name="Lin Y."/>
            <person name="Zhao L."/>
            <person name="Xing Q."/>
            <person name="Dou J."/>
            <person name="Li Y."/>
            <person name="Mao J."/>
            <person name="Guo H."/>
            <person name="Dou H."/>
            <person name="Li T."/>
            <person name="Mu C."/>
            <person name="Jiang W."/>
            <person name="Fu Q."/>
            <person name="Fu X."/>
            <person name="Miao Y."/>
            <person name="Liu J."/>
            <person name="Yu Q."/>
            <person name="Li R."/>
            <person name="Liao H."/>
            <person name="Li X."/>
            <person name="Kong Y."/>
            <person name="Jiang Z."/>
            <person name="Chourrout D."/>
            <person name="Li R."/>
            <person name="Bao Z."/>
        </authorList>
    </citation>
    <scope>NUCLEOTIDE SEQUENCE [LARGE SCALE GENOMIC DNA]</scope>
    <source>
        <strain evidence="2 3">PY_sf001</strain>
    </source>
</reference>
<feature type="compositionally biased region" description="Basic residues" evidence="1">
    <location>
        <begin position="122"/>
        <end position="133"/>
    </location>
</feature>